<dbReference type="Proteomes" id="UP000295192">
    <property type="component" value="Unassembled WGS sequence"/>
</dbReference>
<feature type="compositionally biased region" description="Acidic residues" evidence="2">
    <location>
        <begin position="8"/>
        <end position="39"/>
    </location>
</feature>
<feature type="compositionally biased region" description="Polar residues" evidence="2">
    <location>
        <begin position="136"/>
        <end position="151"/>
    </location>
</feature>
<proteinExistence type="inferred from homology"/>
<feature type="compositionally biased region" description="Polar residues" evidence="2">
    <location>
        <begin position="400"/>
        <end position="431"/>
    </location>
</feature>
<feature type="region of interest" description="Disordered" evidence="2">
    <location>
        <begin position="1"/>
        <end position="308"/>
    </location>
</feature>
<feature type="compositionally biased region" description="Low complexity" evidence="2">
    <location>
        <begin position="61"/>
        <end position="71"/>
    </location>
</feature>
<evidence type="ECO:0000256" key="2">
    <source>
        <dbReference type="SAM" id="MobiDB-lite"/>
    </source>
</evidence>
<evidence type="ECO:0000313" key="3">
    <source>
        <dbReference type="EMBL" id="TDG49060.1"/>
    </source>
</evidence>
<comment type="caution">
    <text evidence="3">The sequence shown here is derived from an EMBL/GenBank/DDBJ whole genome shotgun (WGS) entry which is preliminary data.</text>
</comment>
<dbReference type="InterPro" id="IPR029488">
    <property type="entry name" value="Hmw/CFAP97"/>
</dbReference>
<evidence type="ECO:0000313" key="4">
    <source>
        <dbReference type="Proteomes" id="UP000295192"/>
    </source>
</evidence>
<dbReference type="OMA" id="QMSEMIM"/>
<evidence type="ECO:0000256" key="1">
    <source>
        <dbReference type="ARBA" id="ARBA00008315"/>
    </source>
</evidence>
<comment type="similarity">
    <text evidence="1">Belongs to the CFAP97 family.</text>
</comment>
<accession>A0A484BLZ5</accession>
<dbReference type="OrthoDB" id="515313at2759"/>
<reference evidence="3 4" key="1">
    <citation type="journal article" date="2019" name="J. Hered.">
        <title>An Improved Genome Assembly for Drosophila navojoa, the Basal Species in the mojavensis Cluster.</title>
        <authorList>
            <person name="Vanderlinde T."/>
            <person name="Dupim E.G."/>
            <person name="Nazario-Yepiz N.O."/>
            <person name="Carvalho A.B."/>
        </authorList>
    </citation>
    <scope>NUCLEOTIDE SEQUENCE [LARGE SCALE GENOMIC DNA]</scope>
    <source>
        <strain evidence="3">Navoj_Jal97</strain>
        <tissue evidence="3">Whole organism</tissue>
    </source>
</reference>
<organism evidence="3 4">
    <name type="scientific">Drosophila navojoa</name>
    <name type="common">Fruit fly</name>
    <dbReference type="NCBI Taxonomy" id="7232"/>
    <lineage>
        <taxon>Eukaryota</taxon>
        <taxon>Metazoa</taxon>
        <taxon>Ecdysozoa</taxon>
        <taxon>Arthropoda</taxon>
        <taxon>Hexapoda</taxon>
        <taxon>Insecta</taxon>
        <taxon>Pterygota</taxon>
        <taxon>Neoptera</taxon>
        <taxon>Endopterygota</taxon>
        <taxon>Diptera</taxon>
        <taxon>Brachycera</taxon>
        <taxon>Muscomorpha</taxon>
        <taxon>Ephydroidea</taxon>
        <taxon>Drosophilidae</taxon>
        <taxon>Drosophila</taxon>
    </lineage>
</organism>
<dbReference type="STRING" id="7232.A0A484BLZ5"/>
<feature type="compositionally biased region" description="Acidic residues" evidence="2">
    <location>
        <begin position="228"/>
        <end position="248"/>
    </location>
</feature>
<evidence type="ECO:0008006" key="5">
    <source>
        <dbReference type="Google" id="ProtNLM"/>
    </source>
</evidence>
<dbReference type="AlphaFoldDB" id="A0A484BLZ5"/>
<feature type="region of interest" description="Disordered" evidence="2">
    <location>
        <begin position="384"/>
        <end position="437"/>
    </location>
</feature>
<sequence>MTEPPVNSEEDSYMEESFDEEVPSDVEEEQEYEEDIDNESDTHSDTDVEAEYMRGNVSEKTTATTTTTPAPGDSQELPELTIKEFSLNNTNPLPPQPHARRQQLYSKRSGGGSGFARQTHVKYDSSSSEDDEPVVVTQTVAEVNTSTLNPEQTDDESISVRTLIPKSAKQHEGDEGDSDELTEVEDEMEDELAAEDEIDSENEFDGKELATEIDNDGKDEEATSLLGDEQDADEEEAEEEEDGNEQDNQDLRLNMDLVDIADGSDGSDSEMDSSRNSDPDLDGITNYKKLKRGPHYHPNLPRKPIVDTDAPVFPKLESIYDDNGEEVYKLEDDVPVPGEPLNVKYLEQQMTEMSEMIMKTFRLSGGSADNSALEQLALATKLMKKHGKPKSLPEDEEPQSLDSSKSTPTTMRTEQQIGRRSCRCPSSTDVNQPGGGNKLLMDECGQGDGLLRYPHMKQTQSARMLSSTPSCLRSETSSFHVDVRRPRSVASSEVNYKNLGRKSFSFTNPQVREIERQNNILLKKMMNVKPTIKPTVNMVKSNTNLQAKNQGPPVARRTTAAVNRKKYQRQIDLDNDVLKRKLEAVGSRRPIFK</sequence>
<keyword evidence="4" id="KW-1185">Reference proteome</keyword>
<name>A0A484BLZ5_DRONA</name>
<feature type="compositionally biased region" description="Acidic residues" evidence="2">
    <location>
        <begin position="174"/>
        <end position="203"/>
    </location>
</feature>
<gene>
    <name evidence="3" type="ORF">AWZ03_004545</name>
</gene>
<protein>
    <recommendedName>
        <fullName evidence="5">Protein hemingway</fullName>
    </recommendedName>
</protein>
<dbReference type="EMBL" id="LSRL02000027">
    <property type="protein sequence ID" value="TDG49060.1"/>
    <property type="molecule type" value="Genomic_DNA"/>
</dbReference>
<dbReference type="Pfam" id="PF13879">
    <property type="entry name" value="Hmw_CFAP97"/>
    <property type="match status" value="1"/>
</dbReference>